<protein>
    <recommendedName>
        <fullName evidence="4">DUF4359 domain-containing protein</fullName>
    </recommendedName>
</protein>
<evidence type="ECO:0000256" key="1">
    <source>
        <dbReference type="SAM" id="Phobius"/>
    </source>
</evidence>
<accession>A0ABS1KPS7</accession>
<keyword evidence="1" id="KW-0472">Membrane</keyword>
<dbReference type="EMBL" id="JAERRB010000003">
    <property type="protein sequence ID" value="MBL0741475.1"/>
    <property type="molecule type" value="Genomic_DNA"/>
</dbReference>
<comment type="caution">
    <text evidence="2">The sequence shown here is derived from an EMBL/GenBank/DDBJ whole genome shotgun (WGS) entry which is preliminary data.</text>
</comment>
<keyword evidence="1" id="KW-0812">Transmembrane</keyword>
<evidence type="ECO:0008006" key="4">
    <source>
        <dbReference type="Google" id="ProtNLM"/>
    </source>
</evidence>
<reference evidence="2 3" key="1">
    <citation type="submission" date="2021-01" db="EMBL/GenBank/DDBJ databases">
        <title>Chryseolinea sp. Jin1 Genome sequencing and assembly.</title>
        <authorList>
            <person name="Kim I."/>
        </authorList>
    </citation>
    <scope>NUCLEOTIDE SEQUENCE [LARGE SCALE GENOMIC DNA]</scope>
    <source>
        <strain evidence="2 3">Jin1</strain>
    </source>
</reference>
<organism evidence="2 3">
    <name type="scientific">Chryseolinea lacunae</name>
    <dbReference type="NCBI Taxonomy" id="2801331"/>
    <lineage>
        <taxon>Bacteria</taxon>
        <taxon>Pseudomonadati</taxon>
        <taxon>Bacteroidota</taxon>
        <taxon>Cytophagia</taxon>
        <taxon>Cytophagales</taxon>
        <taxon>Fulvivirgaceae</taxon>
        <taxon>Chryseolinea</taxon>
    </lineage>
</organism>
<proteinExistence type="predicted"/>
<evidence type="ECO:0000313" key="3">
    <source>
        <dbReference type="Proteomes" id="UP000613030"/>
    </source>
</evidence>
<dbReference type="Proteomes" id="UP000613030">
    <property type="component" value="Unassembled WGS sequence"/>
</dbReference>
<evidence type="ECO:0000313" key="2">
    <source>
        <dbReference type="EMBL" id="MBL0741475.1"/>
    </source>
</evidence>
<keyword evidence="1" id="KW-1133">Transmembrane helix</keyword>
<keyword evidence="3" id="KW-1185">Reference proteome</keyword>
<gene>
    <name evidence="2" type="ORF">JI741_09610</name>
</gene>
<dbReference type="RefSeq" id="WP_202008854.1">
    <property type="nucleotide sequence ID" value="NZ_JAERRB010000003.1"/>
</dbReference>
<name>A0ABS1KPS7_9BACT</name>
<sequence length="174" mass="20201">MMDWIFDHITGKLLWASLFVLGGTSVVITRFVISRIEKNTALKAIEKIKTRPSYAKEIADSLDIPYGQKPNFSLNHFEILKSYIRDRAQIGEYKIIYTTEVTPSDLLVFTRISFVDFDVNVMGQASDVKKDVYVTFLVRYDHEDQQFLVQSNLHYTSTEKFHRDRFTTAIFTGI</sequence>
<feature type="transmembrane region" description="Helical" evidence="1">
    <location>
        <begin position="12"/>
        <end position="33"/>
    </location>
</feature>